<reference evidence="1 2" key="1">
    <citation type="submission" date="2020-04" db="EMBL/GenBank/DDBJ databases">
        <title>Description of novel Gluconacetobacter.</title>
        <authorList>
            <person name="Sombolestani A."/>
        </authorList>
    </citation>
    <scope>NUCLEOTIDE SEQUENCE [LARGE SCALE GENOMIC DNA]</scope>
    <source>
        <strain evidence="1 2">LMG 21311</strain>
    </source>
</reference>
<dbReference type="Proteomes" id="UP000555756">
    <property type="component" value="Unassembled WGS sequence"/>
</dbReference>
<dbReference type="RefSeq" id="WP_183119739.1">
    <property type="nucleotide sequence ID" value="NZ_JABEQF010000007.1"/>
</dbReference>
<evidence type="ECO:0000313" key="2">
    <source>
        <dbReference type="Proteomes" id="UP000555756"/>
    </source>
</evidence>
<name>A0A7W4PH16_9PROT</name>
<dbReference type="AlphaFoldDB" id="A0A7W4PH16"/>
<organism evidence="1 2">
    <name type="scientific">Gluconacetobacter azotocaptans</name>
    <dbReference type="NCBI Taxonomy" id="142834"/>
    <lineage>
        <taxon>Bacteria</taxon>
        <taxon>Pseudomonadati</taxon>
        <taxon>Pseudomonadota</taxon>
        <taxon>Alphaproteobacteria</taxon>
        <taxon>Acetobacterales</taxon>
        <taxon>Acetobacteraceae</taxon>
        <taxon>Gluconacetobacter</taxon>
    </lineage>
</organism>
<dbReference type="EMBL" id="JABEQF010000007">
    <property type="protein sequence ID" value="MBB2190606.1"/>
    <property type="molecule type" value="Genomic_DNA"/>
</dbReference>
<accession>A0A7W4PH16</accession>
<gene>
    <name evidence="1" type="ORF">HLH34_11660</name>
</gene>
<comment type="caution">
    <text evidence="1">The sequence shown here is derived from an EMBL/GenBank/DDBJ whole genome shotgun (WGS) entry which is preliminary data.</text>
</comment>
<proteinExistence type="predicted"/>
<keyword evidence="2" id="KW-1185">Reference proteome</keyword>
<evidence type="ECO:0000313" key="1">
    <source>
        <dbReference type="EMBL" id="MBB2190606.1"/>
    </source>
</evidence>
<sequence length="84" mass="9498">MKLFIEKTPCCLVAPFEMPSILPSVLFRRIVPCDAEHPVRARERAQEREFEKIADVASILIAHLVPTFVVVTYPSEETRTMGVA</sequence>
<protein>
    <submittedName>
        <fullName evidence="1">Uncharacterized protein</fullName>
    </submittedName>
</protein>